<dbReference type="InterPro" id="IPR014729">
    <property type="entry name" value="Rossmann-like_a/b/a_fold"/>
</dbReference>
<dbReference type="InterPro" id="IPR006016">
    <property type="entry name" value="UspA"/>
</dbReference>
<dbReference type="AlphaFoldDB" id="A0A366HM86"/>
<dbReference type="InterPro" id="IPR006015">
    <property type="entry name" value="Universal_stress_UspA"/>
</dbReference>
<keyword evidence="6" id="KW-1185">Reference proteome</keyword>
<evidence type="ECO:0000256" key="3">
    <source>
        <dbReference type="ARBA" id="ARBA00022840"/>
    </source>
</evidence>
<dbReference type="EMBL" id="QNRR01000004">
    <property type="protein sequence ID" value="RBP44262.1"/>
    <property type="molecule type" value="Genomic_DNA"/>
</dbReference>
<sequence>MSDPKISLHPPKKILLGTDLSARGDRALDRAAQLARQWDAELLVVHALDRKAEHVSDLVDPLPSWRQSPSQELHIQKQIRRDLREEVAQLKIHIEEGDPAQVILDTAAREGCELIVLGMARDELFGRTLLGSTVEYLLRKSPVSVLVVKTRPNGSYQHVLVGTDFTEESRWGLEVAAHSFPSARLTLMHSFEMPYRALLSDSTLSHQFAAMERATIAEFVRDTALPEQVRARLQTTIEHGPPGLMLRRFVEEQHSDLTVIGAYGRGFLFHLFVGGNTPRIVDSVPGDILLVRAHREKAG</sequence>
<keyword evidence="3" id="KW-0067">ATP-binding</keyword>
<dbReference type="SUPFAM" id="SSF52402">
    <property type="entry name" value="Adenine nucleotide alpha hydrolases-like"/>
    <property type="match status" value="2"/>
</dbReference>
<dbReference type="Gene3D" id="3.40.50.620">
    <property type="entry name" value="HUPs"/>
    <property type="match status" value="2"/>
</dbReference>
<comment type="caution">
    <text evidence="5">The sequence shown here is derived from an EMBL/GenBank/DDBJ whole genome shotgun (WGS) entry which is preliminary data.</text>
</comment>
<feature type="domain" description="UspA" evidence="4">
    <location>
        <begin position="12"/>
        <end position="149"/>
    </location>
</feature>
<comment type="similarity">
    <text evidence="1">Belongs to the universal stress protein A family.</text>
</comment>
<evidence type="ECO:0000256" key="2">
    <source>
        <dbReference type="ARBA" id="ARBA00022741"/>
    </source>
</evidence>
<organism evidence="5 6">
    <name type="scientific">Roseimicrobium gellanilyticum</name>
    <dbReference type="NCBI Taxonomy" id="748857"/>
    <lineage>
        <taxon>Bacteria</taxon>
        <taxon>Pseudomonadati</taxon>
        <taxon>Verrucomicrobiota</taxon>
        <taxon>Verrucomicrobiia</taxon>
        <taxon>Verrucomicrobiales</taxon>
        <taxon>Verrucomicrobiaceae</taxon>
        <taxon>Roseimicrobium</taxon>
    </lineage>
</organism>
<evidence type="ECO:0000313" key="6">
    <source>
        <dbReference type="Proteomes" id="UP000253426"/>
    </source>
</evidence>
<reference evidence="5 6" key="1">
    <citation type="submission" date="2018-06" db="EMBL/GenBank/DDBJ databases">
        <title>Genomic Encyclopedia of Type Strains, Phase IV (KMG-IV): sequencing the most valuable type-strain genomes for metagenomic binning, comparative biology and taxonomic classification.</title>
        <authorList>
            <person name="Goeker M."/>
        </authorList>
    </citation>
    <scope>NUCLEOTIDE SEQUENCE [LARGE SCALE GENOMIC DNA]</scope>
    <source>
        <strain evidence="5 6">DSM 25532</strain>
    </source>
</reference>
<dbReference type="GO" id="GO:0005524">
    <property type="term" value="F:ATP binding"/>
    <property type="evidence" value="ECO:0007669"/>
    <property type="project" value="UniProtKB-KW"/>
</dbReference>
<name>A0A366HM86_9BACT</name>
<proteinExistence type="inferred from homology"/>
<dbReference type="PANTHER" id="PTHR46268">
    <property type="entry name" value="STRESS RESPONSE PROTEIN NHAX"/>
    <property type="match status" value="1"/>
</dbReference>
<evidence type="ECO:0000313" key="5">
    <source>
        <dbReference type="EMBL" id="RBP44262.1"/>
    </source>
</evidence>
<dbReference type="Pfam" id="PF00582">
    <property type="entry name" value="Usp"/>
    <property type="match status" value="2"/>
</dbReference>
<dbReference type="PRINTS" id="PR01438">
    <property type="entry name" value="UNVRSLSTRESS"/>
</dbReference>
<accession>A0A366HM86</accession>
<dbReference type="PANTHER" id="PTHR46268:SF27">
    <property type="entry name" value="UNIVERSAL STRESS PROTEIN RV2623"/>
    <property type="match status" value="1"/>
</dbReference>
<evidence type="ECO:0000256" key="1">
    <source>
        <dbReference type="ARBA" id="ARBA00008791"/>
    </source>
</evidence>
<dbReference type="Proteomes" id="UP000253426">
    <property type="component" value="Unassembled WGS sequence"/>
</dbReference>
<keyword evidence="2" id="KW-0547">Nucleotide-binding</keyword>
<dbReference type="CDD" id="cd00293">
    <property type="entry name" value="USP-like"/>
    <property type="match status" value="2"/>
</dbReference>
<evidence type="ECO:0000259" key="4">
    <source>
        <dbReference type="Pfam" id="PF00582"/>
    </source>
</evidence>
<gene>
    <name evidence="5" type="ORF">DES53_10481</name>
</gene>
<protein>
    <submittedName>
        <fullName evidence="5">Nucleotide-binding universal stress UspA family protein</fullName>
    </submittedName>
</protein>
<feature type="domain" description="UspA" evidence="4">
    <location>
        <begin position="156"/>
        <end position="292"/>
    </location>
</feature>